<evidence type="ECO:0000313" key="1">
    <source>
        <dbReference type="EMBL" id="GBN60169.1"/>
    </source>
</evidence>
<evidence type="ECO:0000313" key="2">
    <source>
        <dbReference type="Proteomes" id="UP000499080"/>
    </source>
</evidence>
<gene>
    <name evidence="1" type="ORF">AVEN_250044_1</name>
</gene>
<reference evidence="1 2" key="1">
    <citation type="journal article" date="2019" name="Sci. Rep.">
        <title>Orb-weaving spider Araneus ventricosus genome elucidates the spidroin gene catalogue.</title>
        <authorList>
            <person name="Kono N."/>
            <person name="Nakamura H."/>
            <person name="Ohtoshi R."/>
            <person name="Moran D.A.P."/>
            <person name="Shinohara A."/>
            <person name="Yoshida Y."/>
            <person name="Fujiwara M."/>
            <person name="Mori M."/>
            <person name="Tomita M."/>
            <person name="Arakawa K."/>
        </authorList>
    </citation>
    <scope>NUCLEOTIDE SEQUENCE [LARGE SCALE GENOMIC DNA]</scope>
</reference>
<name>A0A4Y2Q9C7_ARAVE</name>
<organism evidence="1 2">
    <name type="scientific">Araneus ventricosus</name>
    <name type="common">Orbweaver spider</name>
    <name type="synonym">Epeira ventricosa</name>
    <dbReference type="NCBI Taxonomy" id="182803"/>
    <lineage>
        <taxon>Eukaryota</taxon>
        <taxon>Metazoa</taxon>
        <taxon>Ecdysozoa</taxon>
        <taxon>Arthropoda</taxon>
        <taxon>Chelicerata</taxon>
        <taxon>Arachnida</taxon>
        <taxon>Araneae</taxon>
        <taxon>Araneomorphae</taxon>
        <taxon>Entelegynae</taxon>
        <taxon>Araneoidea</taxon>
        <taxon>Araneidae</taxon>
        <taxon>Araneus</taxon>
    </lineage>
</organism>
<sequence>MSLKKPRSYQAIEVVGQLDRRQQSTTGTLLQPGLAVDTQDELKKYLQSMTGHRGLARAADRRQQSTGRLTHSQSGVVDIEVVEQHDEEAAVHHRDSLAQPRVWLVISDDRTEEIPRSVLGIEVVRTLDRGSLAHHRGLLQPKVWLSDTQDGVEEIPRVGDIRHPRL</sequence>
<dbReference type="Proteomes" id="UP000499080">
    <property type="component" value="Unassembled WGS sequence"/>
</dbReference>
<accession>A0A4Y2Q9C7</accession>
<dbReference type="EMBL" id="BGPR01013326">
    <property type="protein sequence ID" value="GBN60169.1"/>
    <property type="molecule type" value="Genomic_DNA"/>
</dbReference>
<dbReference type="AlphaFoldDB" id="A0A4Y2Q9C7"/>
<comment type="caution">
    <text evidence="1">The sequence shown here is derived from an EMBL/GenBank/DDBJ whole genome shotgun (WGS) entry which is preliminary data.</text>
</comment>
<keyword evidence="2" id="KW-1185">Reference proteome</keyword>
<proteinExistence type="predicted"/>
<protein>
    <submittedName>
        <fullName evidence="1">Uncharacterized protein</fullName>
    </submittedName>
</protein>